<comment type="similarity">
    <text evidence="1">Belongs to the bacterial ribosomal protein bS6 family.</text>
</comment>
<keyword evidence="3" id="KW-0694">RNA-binding</keyword>
<geneLocation type="plastid" evidence="7"/>
<sequence>MLQEENIQDVRLNCYETVYILKPDLNEDKILSIINDYKSMLTNGGAKDILLQHRGRRHLSYPINNYHDGIYVQVNYEGNGQLIQSFEKSLRFDDNIIRYLTNKQKTNLKSDN</sequence>
<gene>
    <name evidence="7" type="primary">rps6</name>
</gene>
<dbReference type="InterPro" id="IPR020815">
    <property type="entry name" value="Ribosomal_bS6_CS"/>
</dbReference>
<proteinExistence type="inferred from homology"/>
<dbReference type="HAMAP" id="MF_00360">
    <property type="entry name" value="Ribosomal_bS6"/>
    <property type="match status" value="1"/>
</dbReference>
<dbReference type="GO" id="GO:0005737">
    <property type="term" value="C:cytoplasm"/>
    <property type="evidence" value="ECO:0007669"/>
    <property type="project" value="UniProtKB-ARBA"/>
</dbReference>
<dbReference type="PANTHER" id="PTHR21011">
    <property type="entry name" value="MITOCHONDRIAL 28S RIBOSOMAL PROTEIN S6"/>
    <property type="match status" value="1"/>
</dbReference>
<evidence type="ECO:0000256" key="2">
    <source>
        <dbReference type="ARBA" id="ARBA00022730"/>
    </source>
</evidence>
<dbReference type="GO" id="GO:0070181">
    <property type="term" value="F:small ribosomal subunit rRNA binding"/>
    <property type="evidence" value="ECO:0007669"/>
    <property type="project" value="TreeGrafter"/>
</dbReference>
<reference evidence="7" key="1">
    <citation type="journal article" date="2014" name="Sci. Rep.">
        <title>Minimally destructive sampling of type specimens of Pyropia (Bangiales, Rhodophyta) recovers complete plastid and mitochondrial genomes.</title>
        <authorList>
            <person name="Hughey J.R."/>
            <person name="Gabrielson P.W."/>
            <person name="Rohmer L."/>
            <person name="Tortolani J."/>
            <person name="Silva M."/>
            <person name="Miller K.A."/>
            <person name="Young J.D."/>
            <person name="Martell C."/>
            <person name="Ruediger E."/>
        </authorList>
    </citation>
    <scope>NUCLEOTIDE SEQUENCE</scope>
</reference>
<organism evidence="7">
    <name type="scientific">Pyropia kanakaensis</name>
    <dbReference type="NCBI Taxonomy" id="139729"/>
    <lineage>
        <taxon>Eukaryota</taxon>
        <taxon>Rhodophyta</taxon>
        <taxon>Bangiophyceae</taxon>
        <taxon>Bangiales</taxon>
        <taxon>Bangiaceae</taxon>
        <taxon>Pyropia</taxon>
    </lineage>
</organism>
<evidence type="ECO:0000256" key="1">
    <source>
        <dbReference type="ARBA" id="ARBA00009512"/>
    </source>
</evidence>
<protein>
    <recommendedName>
        <fullName evidence="6">30S ribosomal protein S6, chloroplastic</fullName>
    </recommendedName>
</protein>
<keyword evidence="5" id="KW-0687">Ribonucleoprotein</keyword>
<dbReference type="PROSITE" id="PS01048">
    <property type="entry name" value="RIBOSOMAL_S6"/>
    <property type="match status" value="1"/>
</dbReference>
<dbReference type="NCBIfam" id="TIGR00166">
    <property type="entry name" value="S6"/>
    <property type="match status" value="1"/>
</dbReference>
<dbReference type="Pfam" id="PF01250">
    <property type="entry name" value="Ribosomal_S6"/>
    <property type="match status" value="1"/>
</dbReference>
<evidence type="ECO:0000256" key="3">
    <source>
        <dbReference type="ARBA" id="ARBA00022884"/>
    </source>
</evidence>
<dbReference type="InterPro" id="IPR014717">
    <property type="entry name" value="Transl_elong_EF1B/ribsomal_bS6"/>
</dbReference>
<dbReference type="EMBL" id="KJ776836">
    <property type="protein sequence ID" value="AIA21388.1"/>
    <property type="molecule type" value="Genomic_DNA"/>
</dbReference>
<dbReference type="InterPro" id="IPR035980">
    <property type="entry name" value="Ribosomal_bS6_sf"/>
</dbReference>
<dbReference type="GO" id="GO:0005840">
    <property type="term" value="C:ribosome"/>
    <property type="evidence" value="ECO:0007669"/>
    <property type="project" value="UniProtKB-KW"/>
</dbReference>
<evidence type="ECO:0000313" key="7">
    <source>
        <dbReference type="EMBL" id="AIA21388.1"/>
    </source>
</evidence>
<keyword evidence="7" id="KW-0934">Plastid</keyword>
<keyword evidence="2" id="KW-0699">rRNA-binding</keyword>
<dbReference type="AlphaFoldDB" id="A0A059XGY9"/>
<evidence type="ECO:0000256" key="5">
    <source>
        <dbReference type="ARBA" id="ARBA00023274"/>
    </source>
</evidence>
<dbReference type="GO" id="GO:1990904">
    <property type="term" value="C:ribonucleoprotein complex"/>
    <property type="evidence" value="ECO:0007669"/>
    <property type="project" value="UniProtKB-KW"/>
</dbReference>
<evidence type="ECO:0000256" key="4">
    <source>
        <dbReference type="ARBA" id="ARBA00022980"/>
    </source>
</evidence>
<dbReference type="CDD" id="cd15487">
    <property type="entry name" value="bS6_chloro_cyano"/>
    <property type="match status" value="1"/>
</dbReference>
<evidence type="ECO:0000256" key="6">
    <source>
        <dbReference type="ARBA" id="ARBA00035537"/>
    </source>
</evidence>
<dbReference type="Gene3D" id="3.30.70.60">
    <property type="match status" value="1"/>
</dbReference>
<dbReference type="GO" id="GO:0006412">
    <property type="term" value="P:translation"/>
    <property type="evidence" value="ECO:0007669"/>
    <property type="project" value="InterPro"/>
</dbReference>
<keyword evidence="4 7" id="KW-0689">Ribosomal protein</keyword>
<dbReference type="GO" id="GO:0003735">
    <property type="term" value="F:structural constituent of ribosome"/>
    <property type="evidence" value="ECO:0007669"/>
    <property type="project" value="InterPro"/>
</dbReference>
<dbReference type="PANTHER" id="PTHR21011:SF1">
    <property type="entry name" value="SMALL RIBOSOMAL SUBUNIT PROTEIN BS6M"/>
    <property type="match status" value="1"/>
</dbReference>
<name>A0A059XGY9_9RHOD</name>
<dbReference type="SUPFAM" id="SSF54995">
    <property type="entry name" value="Ribosomal protein S6"/>
    <property type="match status" value="1"/>
</dbReference>
<accession>A0A059XGY9</accession>
<dbReference type="InterPro" id="IPR000529">
    <property type="entry name" value="Ribosomal_bS6"/>
</dbReference>
<dbReference type="InterPro" id="IPR020814">
    <property type="entry name" value="Ribosomal_S6_plastid/chlpt"/>
</dbReference>